<dbReference type="Gene3D" id="1.10.455.10">
    <property type="entry name" value="Ribosomal protein S7 domain"/>
    <property type="match status" value="1"/>
</dbReference>
<reference evidence="12" key="1">
    <citation type="submission" date="2014-05" db="EMBL/GenBank/DDBJ databases">
        <authorList>
            <person name="Logacheva M.D."/>
            <person name="Schelkunov M.I."/>
            <person name="Shtratnikova V.Y."/>
            <person name="Penin A.A."/>
        </authorList>
    </citation>
    <scope>NUCLEOTIDE SEQUENCE</scope>
</reference>
<dbReference type="NCBIfam" id="TIGR01029">
    <property type="entry name" value="rpsG_bact"/>
    <property type="match status" value="1"/>
</dbReference>
<dbReference type="RefSeq" id="YP_009121275.1">
    <property type="nucleotide sequence ID" value="NC_026449.1"/>
</dbReference>
<comment type="subcellular location">
    <subcellularLocation>
        <location evidence="2">Plastid</location>
    </subcellularLocation>
</comment>
<keyword evidence="8 9" id="KW-0687">Ribonucleoprotein</keyword>
<dbReference type="PANTHER" id="PTHR11205">
    <property type="entry name" value="RIBOSOMAL PROTEIN S7"/>
    <property type="match status" value="1"/>
</dbReference>
<dbReference type="EMBL" id="KJ772292">
    <property type="protein sequence ID" value="AII40885.1"/>
    <property type="molecule type" value="Genomic_DNA"/>
</dbReference>
<dbReference type="EMBL" id="KJ772292">
    <property type="protein sequence ID" value="AII40883.1"/>
    <property type="molecule type" value="Genomic_DNA"/>
</dbReference>
<evidence type="ECO:0000256" key="10">
    <source>
        <dbReference type="RuleBase" id="RU003620"/>
    </source>
</evidence>
<dbReference type="EMBL" id="KJ946456">
    <property type="protein sequence ID" value="AIS35845.1"/>
    <property type="molecule type" value="Genomic_DNA"/>
</dbReference>
<comment type="similarity">
    <text evidence="3 9">Belongs to the universal ribosomal protein uS7 family.</text>
</comment>
<keyword evidence="5 10" id="KW-0699">rRNA-binding</keyword>
<dbReference type="GeneID" id="23454190"/>
<keyword evidence="4 12" id="KW-0934">Plastid</keyword>
<dbReference type="GO" id="GO:0006412">
    <property type="term" value="P:translation"/>
    <property type="evidence" value="ECO:0007669"/>
    <property type="project" value="InterPro"/>
</dbReference>
<dbReference type="PIRSF" id="PIRSF002122">
    <property type="entry name" value="RPS7p_RPS7a_RPS5e_RPS7o"/>
    <property type="match status" value="1"/>
</dbReference>
<feature type="domain" description="Small ribosomal subunit protein uS7" evidence="11">
    <location>
        <begin position="3"/>
        <end position="149"/>
    </location>
</feature>
<evidence type="ECO:0000256" key="3">
    <source>
        <dbReference type="ARBA" id="ARBA00007151"/>
    </source>
</evidence>
<dbReference type="AlphaFoldDB" id="A0A0B4N5R3"/>
<evidence type="ECO:0000256" key="6">
    <source>
        <dbReference type="ARBA" id="ARBA00022884"/>
    </source>
</evidence>
<dbReference type="PROSITE" id="PS00052">
    <property type="entry name" value="RIBOSOMAL_S7"/>
    <property type="match status" value="1"/>
</dbReference>
<reference evidence="13" key="2">
    <citation type="submission" date="2014-06" db="EMBL/GenBank/DDBJ databases">
        <authorList>
            <person name="Logacheva M.D."/>
        </authorList>
    </citation>
    <scope>NUCLEOTIDE SEQUENCE</scope>
</reference>
<keyword evidence="6 10" id="KW-0694">RNA-binding</keyword>
<accession>A0A0B4N5R3</accession>
<evidence type="ECO:0000256" key="1">
    <source>
        <dbReference type="ARBA" id="ARBA00002046"/>
    </source>
</evidence>
<reference evidence="12" key="3">
    <citation type="journal article" date="2015" name="Genome Biol. Evol.">
        <title>Exploring the Limits for Reduction of Plastid Genomes: a Case Study of the Mycoheterotrophic Orchids Epipogium aphyllum and Epipogium roseum.</title>
        <authorList>
            <person name="Schelkunov M."/>
            <person name="Shtratnikova V."/>
            <person name="Nuraliev M."/>
            <person name="Selosse M.A."/>
            <person name="Penin A."/>
            <person name="Logacheva M."/>
        </authorList>
    </citation>
    <scope>NUCLEOTIDE SEQUENCE</scope>
</reference>
<evidence type="ECO:0000256" key="4">
    <source>
        <dbReference type="ARBA" id="ARBA00022640"/>
    </source>
</evidence>
<proteinExistence type="inferred from homology"/>
<dbReference type="SUPFAM" id="SSF47973">
    <property type="entry name" value="Ribosomal protein S7"/>
    <property type="match status" value="1"/>
</dbReference>
<evidence type="ECO:0000259" key="11">
    <source>
        <dbReference type="Pfam" id="PF00177"/>
    </source>
</evidence>
<comment type="function">
    <text evidence="1">One of the primary rRNA binding proteins, it binds directly to 16S rRNA where it nucleates assembly of the head domain of the 30S subunit.</text>
</comment>
<dbReference type="InterPro" id="IPR020606">
    <property type="entry name" value="Ribosomal_uS7_CS"/>
</dbReference>
<protein>
    <recommendedName>
        <fullName evidence="10">Ribosomal protein S7</fullName>
    </recommendedName>
</protein>
<evidence type="ECO:0000313" key="13">
    <source>
        <dbReference type="EMBL" id="AIS35845.1"/>
    </source>
</evidence>
<dbReference type="FunFam" id="1.10.455.10:FF:000001">
    <property type="entry name" value="30S ribosomal protein S7"/>
    <property type="match status" value="1"/>
</dbReference>
<dbReference type="GO" id="GO:0019843">
    <property type="term" value="F:rRNA binding"/>
    <property type="evidence" value="ECO:0007669"/>
    <property type="project" value="UniProtKB-KW"/>
</dbReference>
<dbReference type="InterPro" id="IPR036823">
    <property type="entry name" value="Ribosomal_uS7_dom_sf"/>
</dbReference>
<dbReference type="EMBL" id="KJ946456">
    <property type="protein sequence ID" value="AIS35847.1"/>
    <property type="molecule type" value="Genomic_DNA"/>
</dbReference>
<dbReference type="CDD" id="cd14871">
    <property type="entry name" value="uS7_Chloroplast"/>
    <property type="match status" value="1"/>
</dbReference>
<evidence type="ECO:0000256" key="9">
    <source>
        <dbReference type="RuleBase" id="RU003619"/>
    </source>
</evidence>
<dbReference type="GO" id="GO:0003735">
    <property type="term" value="F:structural constituent of ribosome"/>
    <property type="evidence" value="ECO:0007669"/>
    <property type="project" value="InterPro"/>
</dbReference>
<name>A0A0B4N5R3_9ASPA</name>
<evidence type="ECO:0000256" key="2">
    <source>
        <dbReference type="ARBA" id="ARBA00004474"/>
    </source>
</evidence>
<evidence type="ECO:0000256" key="7">
    <source>
        <dbReference type="ARBA" id="ARBA00022980"/>
    </source>
</evidence>
<dbReference type="InterPro" id="IPR023798">
    <property type="entry name" value="Ribosomal_uS7_dom"/>
</dbReference>
<evidence type="ECO:0000256" key="5">
    <source>
        <dbReference type="ARBA" id="ARBA00022730"/>
    </source>
</evidence>
<organism evidence="12">
    <name type="scientific">Epipogium aphyllum</name>
    <dbReference type="NCBI Taxonomy" id="449980"/>
    <lineage>
        <taxon>Eukaryota</taxon>
        <taxon>Viridiplantae</taxon>
        <taxon>Streptophyta</taxon>
        <taxon>Embryophyta</taxon>
        <taxon>Tracheophyta</taxon>
        <taxon>Spermatophyta</taxon>
        <taxon>Magnoliopsida</taxon>
        <taxon>Liliopsida</taxon>
        <taxon>Asparagales</taxon>
        <taxon>Orchidaceae</taxon>
        <taxon>Epidendroideae</taxon>
        <taxon>Nervilieae</taxon>
        <taxon>Epipogiinae</taxon>
        <taxon>Epipogium</taxon>
    </lineage>
</organism>
<dbReference type="Pfam" id="PF00177">
    <property type="entry name" value="Ribosomal_S7"/>
    <property type="match status" value="1"/>
</dbReference>
<gene>
    <name evidence="12" type="primary">rps7</name>
</gene>
<dbReference type="InterPro" id="IPR000235">
    <property type="entry name" value="Ribosomal_uS7"/>
</dbReference>
<dbReference type="InterPro" id="IPR005717">
    <property type="entry name" value="Ribosomal_uS7_bac/org-type"/>
</dbReference>
<evidence type="ECO:0000256" key="8">
    <source>
        <dbReference type="ARBA" id="ARBA00023274"/>
    </source>
</evidence>
<evidence type="ECO:0000313" key="12">
    <source>
        <dbReference type="EMBL" id="AII40883.1"/>
    </source>
</evidence>
<sequence>MSRQNTKEEKTSKYDPCYHNKLINMLMYRIMKNGKKSLAYRIIYRALNNIKKDKEINPLYIFRQAIYEVTPDISIKERYVSGSTHKVPIEIGSMRGKLLAICWILEASRKRTGKNMALRLSYELIDAAEGHGDAIQKKEKNHKMAEVNRFLLHFC</sequence>
<dbReference type="GO" id="GO:0009536">
    <property type="term" value="C:plastid"/>
    <property type="evidence" value="ECO:0007669"/>
    <property type="project" value="UniProtKB-SubCell"/>
</dbReference>
<dbReference type="GO" id="GO:0015935">
    <property type="term" value="C:small ribosomal subunit"/>
    <property type="evidence" value="ECO:0007669"/>
    <property type="project" value="InterPro"/>
</dbReference>
<keyword evidence="7 9" id="KW-0689">Ribosomal protein</keyword>
<dbReference type="GeneID" id="23454189"/>
<geneLocation type="plastid" evidence="12"/>
<dbReference type="RefSeq" id="YP_009121274.1">
    <property type="nucleotide sequence ID" value="NC_026449.1"/>
</dbReference>